<dbReference type="OrthoDB" id="2563277at2759"/>
<feature type="region of interest" description="Disordered" evidence="1">
    <location>
        <begin position="1971"/>
        <end position="2007"/>
    </location>
</feature>
<feature type="compositionally biased region" description="Acidic residues" evidence="1">
    <location>
        <begin position="714"/>
        <end position="733"/>
    </location>
</feature>
<feature type="compositionally biased region" description="Polar residues" evidence="1">
    <location>
        <begin position="1468"/>
        <end position="1477"/>
    </location>
</feature>
<dbReference type="Proteomes" id="UP000807306">
    <property type="component" value="Unassembled WGS sequence"/>
</dbReference>
<feature type="region of interest" description="Disordered" evidence="1">
    <location>
        <begin position="1"/>
        <end position="23"/>
    </location>
</feature>
<feature type="compositionally biased region" description="Acidic residues" evidence="1">
    <location>
        <begin position="1114"/>
        <end position="1125"/>
    </location>
</feature>
<sequence length="2299" mass="249390">MTLRPSRTTKAATTANPMQSTAALNAGSQAGTYYPQVPSIRLISATPSATGISPDSSTSFNQSLEESWATMSSQLPVPLAPKNDEQSRKRLVPKKSKLSILGMGRDKEKDRGKDLSDVVRRVGATNTASTRGGFEIYVDPTDPEIGEIVMVKKKKSRVALDGMSWGALGEVTNVPKAAPPMPPMKKKESSNNLLKVKVDEEKKWWSIGRGRKDSKEKNKENKSSINAQPVEFIYKPEPRSKTPEPFKPAQESRGRFNSLDSGLLFGKAKDASVRSTNTRSPSPVVQVSEPEAETKPPSIRERARSTTPMFGRSMTPTLGGLLAPPSGAGTPTEEKTGSIAVRAMKSMRSLARMGSWAQLKNMPPPTAQEMAEEMARAESEGGKEKEKDKKSKAGSVKEKKKKEKKVDENGNAVKRKSAKKEKSQTLRMSSSSFEVGHLSASPEVPKTLGTKKHSILGLGLPASMRLPTMRGGSTASSINFNLLSSSAQANPGAVPSSASISISPNVAVANLAPQANRLSVESAIPQGRDRSASVASSNGSSLRPVSIASSNSRLSSGSSVVSGISGTSGGSSGVSVRWDEEGLETVREQRRKDREVRRMSEDSEPGTRRTSRESMRRSLEARKRMPLSGVFEEVHHHQVGVAMMKDLTEVTEEESKVVEAIVGPEQSFLPKNVKRLSAESAESARTTSTSSSIRRRRPILTIEEATADGHAFVDEDLDEDDSGRDEDSQDETDSNATPAKKARQRPLSEQMLGKSRPKPMHEDDEGVISILSAATQDLALLLNTLDLQATPGTPDMTPFKPSPLSTAEKDTSVSASATPSSHDGSPQSKSTKARVALGMDSPLKNTLRGQVASIASLRPYAQSRKNTTSPPSKVVPATVSSPLASSTATIRPKPPTINKSTAELISQQIAPWPVLMEAVSPAKPKVLSSPATINKSPAASLSFKPGHKRTMTPAPEPEAEPVFQPLKPARSRAPTVTANMNGMATIRPVKSKVGLALDVFNNSGSTQERDLDSSLFSARTFGPKSATLSKSSKGSMTLDELSTIGSSNPTPVFRRVQEFEARKEATLSPLRGSKGSRLSVNSTQLRAPIGRETRKILGMSGTLGGSDVSMYDGPEPDSEDPDSDVPDELRFLLATHSNRTSVAESAFQDETELHPPRPISMDMFAPPPASTLPPSIPPPPVPSNNPPFIDLPIFRASLLDDDQNQLEIDCGFSNASDEDTKKSFDFTGEIRMLNESGASDRASFVEQLEQAFKTPAKVDLRYDFNHLLVEVPPVPALPIDFRMAMTVEHPDSSADTSAFDSMANSQSHLLDVRQPSMLEKMDRSQTEEPESKSDMDMFTVSKIADIQEPTLMHKAGSEISDQAGDVSMDSSVELGRSTGSRSSDGELNRSFRFGGIPQFGSNASLTKDESKPLTLSDIIPPPLEARAISEMSMMSDDLEDESVLKSIYAKLLGNDKAPVAQPSAAARQHSSTHSNSRAEPIVDRHSIYRATSRPTSGISFGGLDSFEEVRRGFEFSGDRSFYPPPPARNGRRVPHRRDESLFSIASVSSYGHVLNNGVNDPFDYGLPSLQERPSSEDVSSISMSMTVDDTFEFLRNQPRRRVDSDASSFYFQAPAPGMTVRGHRRRESNISVTSQGPPISLYNRSFGHHRRNDSNTSINSASISYSKYGNQSAAPAWTRHNRDLSVDSVMSDFSVRNFERPGLGDKMFDNAVDHGPLTSITASPPEHTGISDSHFANRDSYDSIMDEQPQAMGEDSIFEKTGQRISVSSDSVFGDDESRSYQAGLLPPHQFRPLSMWSDNSFHNPPKEDDTMITMLGGGHVRRCSVGSIIEASPCVRVEKRKHSAIQQGVKLYKNVEQYESPNKARIVEKPSIASTSSFQFGGERMIRAQHGLLERQSLEDSALIADGEDISGYCMPLFTRPAPTSRSRSSTCTSSSGTDTPPLSASDGSSTSDGSQSSIDLSQLNVALSNATHPLSSTGRHRTRARARGTGHRRRYSKANMSRSSVYETIEEEVSNTPSPLHSLHSSKDDSTTHQAVFIVEEDTASINTVGDEPVWDEERGIVALRKFYALRDEVETTVSESRRIWLDTPFSLYAVQAFQPPQHPAGMQALLEHSVQSFGPLPSELRIRTARSRTSSRPSPYPHSRITKTTVSPDTTHANAYQVQSTIDIPALRPLRLDANTSAAPSLDVLKSLPPLDINITAPRNVEVKADKSFGLPPAVRPRVPSNDRRTALGWTKRSNGAKSSNGKENIPSRKENSASSGSVMTPGDTLRLNRPRPKGRTPGGRTPASQNRSIRV</sequence>
<feature type="region of interest" description="Disordered" evidence="1">
    <location>
        <begin position="938"/>
        <end position="962"/>
    </location>
</feature>
<feature type="compositionally biased region" description="Basic and acidic residues" evidence="1">
    <location>
        <begin position="577"/>
        <end position="621"/>
    </location>
</feature>
<feature type="compositionally biased region" description="Low complexity" evidence="1">
    <location>
        <begin position="315"/>
        <end position="331"/>
    </location>
</feature>
<feature type="compositionally biased region" description="Polar residues" evidence="1">
    <location>
        <begin position="812"/>
        <end position="830"/>
    </location>
</feature>
<evidence type="ECO:0000313" key="2">
    <source>
        <dbReference type="EMBL" id="KAF9527941.1"/>
    </source>
</evidence>
<feature type="region of interest" description="Disordered" evidence="1">
    <location>
        <begin position="1360"/>
        <end position="1388"/>
    </location>
</feature>
<evidence type="ECO:0000256" key="1">
    <source>
        <dbReference type="SAM" id="MobiDB-lite"/>
    </source>
</evidence>
<feature type="compositionally biased region" description="Basic and acidic residues" evidence="1">
    <location>
        <begin position="292"/>
        <end position="304"/>
    </location>
</feature>
<feature type="region of interest" description="Disordered" evidence="1">
    <location>
        <begin position="270"/>
        <end position="334"/>
    </location>
</feature>
<protein>
    <submittedName>
        <fullName evidence="2">Uncharacterized protein</fullName>
    </submittedName>
</protein>
<feature type="region of interest" description="Disordered" evidence="1">
    <location>
        <begin position="676"/>
        <end position="762"/>
    </location>
</feature>
<feature type="compositionally biased region" description="Low complexity" evidence="1">
    <location>
        <begin position="2134"/>
        <end position="2146"/>
    </location>
</feature>
<gene>
    <name evidence="2" type="ORF">CPB83DRAFT_855475</name>
</gene>
<feature type="compositionally biased region" description="Low complexity" evidence="1">
    <location>
        <begin position="532"/>
        <end position="565"/>
    </location>
</feature>
<feature type="region of interest" description="Disordered" evidence="1">
    <location>
        <begin position="209"/>
        <end position="257"/>
    </location>
</feature>
<name>A0A9P6JP94_9AGAR</name>
<evidence type="ECO:0000313" key="3">
    <source>
        <dbReference type="Proteomes" id="UP000807306"/>
    </source>
</evidence>
<feature type="region of interest" description="Disordered" evidence="1">
    <location>
        <begin position="523"/>
        <end position="621"/>
    </location>
</feature>
<keyword evidence="3" id="KW-1185">Reference proteome</keyword>
<accession>A0A9P6JP94</accession>
<feature type="region of interest" description="Disordered" evidence="1">
    <location>
        <begin position="1921"/>
        <end position="1959"/>
    </location>
</feature>
<feature type="compositionally biased region" description="Basic and acidic residues" evidence="1">
    <location>
        <begin position="209"/>
        <end position="222"/>
    </location>
</feature>
<feature type="compositionally biased region" description="Basic residues" evidence="1">
    <location>
        <begin position="1980"/>
        <end position="1998"/>
    </location>
</feature>
<organism evidence="2 3">
    <name type="scientific">Crepidotus variabilis</name>
    <dbReference type="NCBI Taxonomy" id="179855"/>
    <lineage>
        <taxon>Eukaryota</taxon>
        <taxon>Fungi</taxon>
        <taxon>Dikarya</taxon>
        <taxon>Basidiomycota</taxon>
        <taxon>Agaricomycotina</taxon>
        <taxon>Agaricomycetes</taxon>
        <taxon>Agaricomycetidae</taxon>
        <taxon>Agaricales</taxon>
        <taxon>Agaricineae</taxon>
        <taxon>Crepidotaceae</taxon>
        <taxon>Crepidotus</taxon>
    </lineage>
</organism>
<feature type="region of interest" description="Disordered" evidence="1">
    <location>
        <begin position="1095"/>
        <end position="1125"/>
    </location>
</feature>
<feature type="region of interest" description="Disordered" evidence="1">
    <location>
        <begin position="1459"/>
        <end position="1478"/>
    </location>
</feature>
<reference evidence="2" key="1">
    <citation type="submission" date="2020-11" db="EMBL/GenBank/DDBJ databases">
        <authorList>
            <consortium name="DOE Joint Genome Institute"/>
            <person name="Ahrendt S."/>
            <person name="Riley R."/>
            <person name="Andreopoulos W."/>
            <person name="Labutti K."/>
            <person name="Pangilinan J."/>
            <person name="Ruiz-Duenas F.J."/>
            <person name="Barrasa J.M."/>
            <person name="Sanchez-Garcia M."/>
            <person name="Camarero S."/>
            <person name="Miyauchi S."/>
            <person name="Serrano A."/>
            <person name="Linde D."/>
            <person name="Babiker R."/>
            <person name="Drula E."/>
            <person name="Ayuso-Fernandez I."/>
            <person name="Pacheco R."/>
            <person name="Padilla G."/>
            <person name="Ferreira P."/>
            <person name="Barriuso J."/>
            <person name="Kellner H."/>
            <person name="Castanera R."/>
            <person name="Alfaro M."/>
            <person name="Ramirez L."/>
            <person name="Pisabarro A.G."/>
            <person name="Kuo A."/>
            <person name="Tritt A."/>
            <person name="Lipzen A."/>
            <person name="He G."/>
            <person name="Yan M."/>
            <person name="Ng V."/>
            <person name="Cullen D."/>
            <person name="Martin F."/>
            <person name="Rosso M.-N."/>
            <person name="Henrissat B."/>
            <person name="Hibbett D."/>
            <person name="Martinez A.T."/>
            <person name="Grigoriev I.V."/>
        </authorList>
    </citation>
    <scope>NUCLEOTIDE SEQUENCE</scope>
    <source>
        <strain evidence="2">CBS 506.95</strain>
    </source>
</reference>
<proteinExistence type="predicted"/>
<feature type="region of interest" description="Disordered" evidence="1">
    <location>
        <begin position="791"/>
        <end position="834"/>
    </location>
</feature>
<feature type="compositionally biased region" description="Polar residues" evidence="1">
    <location>
        <begin position="2239"/>
        <end position="2250"/>
    </location>
</feature>
<feature type="region of interest" description="Disordered" evidence="1">
    <location>
        <begin position="46"/>
        <end position="67"/>
    </location>
</feature>
<feature type="compositionally biased region" description="Basic and acidic residues" evidence="1">
    <location>
        <begin position="234"/>
        <end position="254"/>
    </location>
</feature>
<feature type="region of interest" description="Disordered" evidence="1">
    <location>
        <begin position="2132"/>
        <end position="2153"/>
    </location>
</feature>
<feature type="region of interest" description="Disordered" evidence="1">
    <location>
        <begin position="354"/>
        <end position="447"/>
    </location>
</feature>
<dbReference type="EMBL" id="MU157857">
    <property type="protein sequence ID" value="KAF9527941.1"/>
    <property type="molecule type" value="Genomic_DNA"/>
</dbReference>
<feature type="compositionally biased region" description="Low complexity" evidence="1">
    <location>
        <begin position="678"/>
        <end position="692"/>
    </location>
</feature>
<feature type="compositionally biased region" description="Basic and acidic residues" evidence="1">
    <location>
        <begin position="373"/>
        <end position="397"/>
    </location>
</feature>
<feature type="region of interest" description="Disordered" evidence="1">
    <location>
        <begin position="2217"/>
        <end position="2299"/>
    </location>
</feature>
<comment type="caution">
    <text evidence="2">The sequence shown here is derived from an EMBL/GenBank/DDBJ whole genome shotgun (WGS) entry which is preliminary data.</text>
</comment>
<feature type="compositionally biased region" description="Polar residues" evidence="1">
    <location>
        <begin position="273"/>
        <end position="285"/>
    </location>
</feature>